<evidence type="ECO:0000259" key="7">
    <source>
        <dbReference type="Pfam" id="PF03372"/>
    </source>
</evidence>
<proteinExistence type="inferred from homology"/>
<dbReference type="PANTHER" id="PTHR42988">
    <property type="entry name" value="PHOSPHOHYDROLASE"/>
    <property type="match status" value="1"/>
</dbReference>
<accession>A0ABN7HJG5</accession>
<feature type="compositionally biased region" description="Polar residues" evidence="5">
    <location>
        <begin position="643"/>
        <end position="656"/>
    </location>
</feature>
<dbReference type="SUPFAM" id="SSF56300">
    <property type="entry name" value="Metallo-dependent phosphatases"/>
    <property type="match status" value="1"/>
</dbReference>
<dbReference type="Pfam" id="PF00149">
    <property type="entry name" value="Metallophos"/>
    <property type="match status" value="1"/>
</dbReference>
<evidence type="ECO:0000256" key="3">
    <source>
        <dbReference type="ARBA" id="ARBA00023004"/>
    </source>
</evidence>
<dbReference type="Gene3D" id="3.60.21.10">
    <property type="match status" value="1"/>
</dbReference>
<dbReference type="RefSeq" id="WP_201641591.1">
    <property type="nucleotide sequence ID" value="NZ_CAJHCP010000003.1"/>
</dbReference>
<dbReference type="InterPro" id="IPR036691">
    <property type="entry name" value="Endo/exonu/phosph_ase_sf"/>
</dbReference>
<dbReference type="EC" id="3.1.4.53" evidence="8"/>
<dbReference type="InterPro" id="IPR029052">
    <property type="entry name" value="Metallo-depent_PP-like"/>
</dbReference>
<dbReference type="Pfam" id="PF03372">
    <property type="entry name" value="Exo_endo_phos"/>
    <property type="match status" value="1"/>
</dbReference>
<dbReference type="InterPro" id="IPR004843">
    <property type="entry name" value="Calcineurin-like_PHP"/>
</dbReference>
<dbReference type="PANTHER" id="PTHR42988:SF2">
    <property type="entry name" value="CYCLIC NUCLEOTIDE PHOSPHODIESTERASE CBUA0032-RELATED"/>
    <property type="match status" value="1"/>
</dbReference>
<keyword evidence="2 8" id="KW-0378">Hydrolase</keyword>
<gene>
    <name evidence="8" type="primary">cpdA_2</name>
    <name evidence="8" type="ORF">LMG28140_01436</name>
</gene>
<dbReference type="Gene3D" id="3.60.10.10">
    <property type="entry name" value="Endonuclease/exonuclease/phosphatase"/>
    <property type="match status" value="1"/>
</dbReference>
<comment type="similarity">
    <text evidence="4">Belongs to the cyclic nucleotide phosphodiesterase class-III family.</text>
</comment>
<feature type="domain" description="Endonuclease/exonuclease/phosphatase" evidence="7">
    <location>
        <begin position="6"/>
        <end position="111"/>
    </location>
</feature>
<evidence type="ECO:0000256" key="5">
    <source>
        <dbReference type="SAM" id="MobiDB-lite"/>
    </source>
</evidence>
<comment type="caution">
    <text evidence="8">The sequence shown here is derived from an EMBL/GenBank/DDBJ whole genome shotgun (WGS) entry which is preliminary data.</text>
</comment>
<dbReference type="EMBL" id="CAJHCP010000003">
    <property type="protein sequence ID" value="CAD6522896.1"/>
    <property type="molecule type" value="Genomic_DNA"/>
</dbReference>
<feature type="region of interest" description="Disordered" evidence="5">
    <location>
        <begin position="638"/>
        <end position="672"/>
    </location>
</feature>
<evidence type="ECO:0000259" key="6">
    <source>
        <dbReference type="Pfam" id="PF00149"/>
    </source>
</evidence>
<name>A0ABN7HJG5_9BURK</name>
<evidence type="ECO:0000256" key="2">
    <source>
        <dbReference type="ARBA" id="ARBA00022801"/>
    </source>
</evidence>
<keyword evidence="3" id="KW-0408">Iron</keyword>
<evidence type="ECO:0000256" key="4">
    <source>
        <dbReference type="ARBA" id="ARBA00025742"/>
    </source>
</evidence>
<evidence type="ECO:0000256" key="1">
    <source>
        <dbReference type="ARBA" id="ARBA00022723"/>
    </source>
</evidence>
<dbReference type="InterPro" id="IPR005135">
    <property type="entry name" value="Endo/exonuclease/phosphatase"/>
</dbReference>
<dbReference type="InterPro" id="IPR050884">
    <property type="entry name" value="CNP_phosphodiesterase-III"/>
</dbReference>
<sequence length="1001" mass="111981">MAIKCLSWNVNGAEFRGPSEKGGNALSDGLSYIVNTLNDIDADLVALQELPCGKAELTQVSAAFKTLKIYSPLKYMILSSSHVRPGGKLGLGILSKYPLVKNELKHLFPVPDIPFYKEDKTTESLHEKGAFRICVKIGNRIAEFGSMHLPPFRTIARTIGEVPFSGMRSSAHEFIAGIQNEFILGADINMDSVRDLLPRVAFDHLREAISGPTHWHKGVMERSDQLLYSKHLRLRFSRTFSSRFDHRPCYGEFFFEGDEKDIYEPKEDSESSDVTILHLSDLHYGKDSAEISDTKVLLDGAERVKVINRLERFCRSIHPKPDFVIVSGDITTRGDQQGFENFTEALKKCIESSAFPSARHIVIVPGNHDVDRNISPRSAERWDGFKKRFGLKHVIPWLPNADRPDVLMRKFLDLDITKLDLIGGGDVKNDGYEPTSLGLPFVFDKTKGVFIYAFNSAMISGTKIVAGKPLEEYLKALNTTDTSAQKENLLRVFNELVSVDPARIEYDELDLFDQFIYAFRQKIPNDFQRAVKIAILHHHVTPFISEEVKQFEFLMNAGQFKKHLVDAGFHIVMHGHKHVPDMLIDSALSDEKRLIIVAGATVGGMASGSQNGFNILRVERDTRDLHVHRHFVPVTADAPESAVSKSMESPAQSKSTPLRPDDFQRPENATKSGAELFDEVEERILSEIRTSIDSANRTVAGWNNYLSTRIPSVLGTSYGVAILATLECQRIEFVSKKPAITEFLLSQRRENRYWSATALGEPGQPLESCIVLAALFELGWPDAQAAADSLLSDIRAQKWPTLLQSTVAVGMVLRFAIRHCPTSPIIEQLMEILLDSACYDDENNIMGWGIRTGENFSSIGSGFIEGGPSGDFAPSVPRTAVVILAWLEAKKSKGSLPGRLDVDLSKCCERLLHTQWSQHQESVEEGGKKFLILNLPSELLATQALLRSGVDPTNENIRKTVNSILDKRVDGLWKFDTATRATWHIYEVVQMLKAYVMARRI</sequence>
<evidence type="ECO:0000313" key="9">
    <source>
        <dbReference type="Proteomes" id="UP000598032"/>
    </source>
</evidence>
<organism evidence="8 9">
    <name type="scientific">Paraburkholderia metrosideri</name>
    <dbReference type="NCBI Taxonomy" id="580937"/>
    <lineage>
        <taxon>Bacteria</taxon>
        <taxon>Pseudomonadati</taxon>
        <taxon>Pseudomonadota</taxon>
        <taxon>Betaproteobacteria</taxon>
        <taxon>Burkholderiales</taxon>
        <taxon>Burkholderiaceae</taxon>
        <taxon>Paraburkholderia</taxon>
    </lineage>
</organism>
<dbReference type="Proteomes" id="UP000598032">
    <property type="component" value="Unassembled WGS sequence"/>
</dbReference>
<keyword evidence="1" id="KW-0479">Metal-binding</keyword>
<feature type="domain" description="Calcineurin-like phosphoesterase" evidence="6">
    <location>
        <begin position="275"/>
        <end position="402"/>
    </location>
</feature>
<evidence type="ECO:0000313" key="8">
    <source>
        <dbReference type="EMBL" id="CAD6522896.1"/>
    </source>
</evidence>
<dbReference type="GO" id="GO:0004115">
    <property type="term" value="F:3',5'-cyclic-AMP phosphodiesterase activity"/>
    <property type="evidence" value="ECO:0007669"/>
    <property type="project" value="UniProtKB-EC"/>
</dbReference>
<keyword evidence="9" id="KW-1185">Reference proteome</keyword>
<protein>
    <submittedName>
        <fullName evidence="8">3',5'-cyclic adenosine monophosphate phosphodiesterase CpdA</fullName>
        <ecNumber evidence="8">3.1.4.53</ecNumber>
    </submittedName>
</protein>
<dbReference type="SUPFAM" id="SSF56219">
    <property type="entry name" value="DNase I-like"/>
    <property type="match status" value="1"/>
</dbReference>
<reference evidence="8 9" key="1">
    <citation type="submission" date="2020-10" db="EMBL/GenBank/DDBJ databases">
        <authorList>
            <person name="Peeters C."/>
        </authorList>
    </citation>
    <scope>NUCLEOTIDE SEQUENCE [LARGE SCALE GENOMIC DNA]</scope>
    <source>
        <strain evidence="8 9">LMG 28140</strain>
    </source>
</reference>